<dbReference type="Pfam" id="PF07676">
    <property type="entry name" value="PD40"/>
    <property type="match status" value="2"/>
</dbReference>
<dbReference type="AlphaFoldDB" id="A0A956RQV1"/>
<reference evidence="8" key="1">
    <citation type="submission" date="2020-04" db="EMBL/GenBank/DDBJ databases">
        <authorList>
            <person name="Zhang T."/>
        </authorList>
    </citation>
    <scope>NUCLEOTIDE SEQUENCE</scope>
    <source>
        <strain evidence="8">HKST-UBA01</strain>
    </source>
</reference>
<feature type="transmembrane region" description="Helical" evidence="6">
    <location>
        <begin position="322"/>
        <end position="340"/>
    </location>
</feature>
<organism evidence="8 9">
    <name type="scientific">Eiseniibacteriota bacterium</name>
    <dbReference type="NCBI Taxonomy" id="2212470"/>
    <lineage>
        <taxon>Bacteria</taxon>
        <taxon>Candidatus Eiseniibacteriota</taxon>
    </lineage>
</organism>
<gene>
    <name evidence="8" type="ORF">KC729_16750</name>
</gene>
<dbReference type="InterPro" id="IPR011042">
    <property type="entry name" value="6-blade_b-propeller_TolB-like"/>
</dbReference>
<comment type="caution">
    <text evidence="8">The sequence shown here is derived from an EMBL/GenBank/DDBJ whole genome shotgun (WGS) entry which is preliminary data.</text>
</comment>
<keyword evidence="3 8" id="KW-0418">Kinase</keyword>
<sequence>MKRSVEDIFNDCLDLRDAARQAYLDEVCGDDRPLRDEVEALLRAYEDSAELDLPEFALSGHPPARVGSYTILGELGRGSMGIVYRARDETLARELAIKVLPANLALLQDWVGRFEAEARTLASLKHPNIATIYSFEESQGQRFITMELVEGPTLDERLRAAPPSPAEALRLTLQIARGLEAAHARGVIHRDLKPLNIRVDRSGTAKLLDFGIAKSVADLGFDADQPTWIAPDAGRSSLPAGTPGFMSPEQAAGRAVDQRADIWAFGRILQACFPAPGSSRRIRDLIDSCLQEDLDARLGSMAEARGIIEQELHRRHPTPYRAGLVGIALVLAILLIVAFLKGRGEEAPASDPFRNTRRTQVTFSGVASWPEIAPAGDRLAYVSTPVPTRNQVLVQEIGSGHAEQVFESRSTPRMRWSPEGDRLLVAGNLDGEHRLYLVDASTRPNAAPADRILAVFPYAAPMAWSPDGRRFAAALSYGRRDSLVIATPSGDRVRTCAPPGGEALRGLDWSHDGKWLAVETQGEGQSRLWCGPADGTSWRPVVEQQGVSNPRWAHDDRAIYYLDDLDARLHAVPIDHRTGRGGSGRLVDAGPFNNGFGFSRTGTLVFARGPGQSNIRLVDLTEDPISDRPITTGTFAHGAARFSPDGHFVVYVRSSQGRSSDLLVHELATGRSRLLLNETGITIPAWSPDGREILFASLGPVERRLLRVNVDTGTTSDVPALDFGNLVAWSPGRSILIQSEDAHGYWILDPDSAG</sequence>
<dbReference type="GO" id="GO:0005524">
    <property type="term" value="F:ATP binding"/>
    <property type="evidence" value="ECO:0007669"/>
    <property type="project" value="UniProtKB-UniRule"/>
</dbReference>
<dbReference type="PANTHER" id="PTHR43289:SF6">
    <property type="entry name" value="SERINE_THREONINE-PROTEIN KINASE NEKL-3"/>
    <property type="match status" value="1"/>
</dbReference>
<dbReference type="Proteomes" id="UP000697710">
    <property type="component" value="Unassembled WGS sequence"/>
</dbReference>
<evidence type="ECO:0000256" key="1">
    <source>
        <dbReference type="ARBA" id="ARBA00022679"/>
    </source>
</evidence>
<evidence type="ECO:0000256" key="2">
    <source>
        <dbReference type="ARBA" id="ARBA00022741"/>
    </source>
</evidence>
<dbReference type="SMART" id="SM00220">
    <property type="entry name" value="S_TKc"/>
    <property type="match status" value="1"/>
</dbReference>
<dbReference type="EMBL" id="JAGQHR010000656">
    <property type="protein sequence ID" value="MCA9729340.1"/>
    <property type="molecule type" value="Genomic_DNA"/>
</dbReference>
<keyword evidence="6" id="KW-0472">Membrane</keyword>
<dbReference type="Gene3D" id="3.30.200.20">
    <property type="entry name" value="Phosphorylase Kinase, domain 1"/>
    <property type="match status" value="1"/>
</dbReference>
<evidence type="ECO:0000259" key="7">
    <source>
        <dbReference type="PROSITE" id="PS50011"/>
    </source>
</evidence>
<feature type="non-terminal residue" evidence="8">
    <location>
        <position position="754"/>
    </location>
</feature>
<reference evidence="8" key="2">
    <citation type="journal article" date="2021" name="Microbiome">
        <title>Successional dynamics and alternative stable states in a saline activated sludge microbial community over 9 years.</title>
        <authorList>
            <person name="Wang Y."/>
            <person name="Ye J."/>
            <person name="Ju F."/>
            <person name="Liu L."/>
            <person name="Boyd J.A."/>
            <person name="Deng Y."/>
            <person name="Parks D.H."/>
            <person name="Jiang X."/>
            <person name="Yin X."/>
            <person name="Woodcroft B.J."/>
            <person name="Tyson G.W."/>
            <person name="Hugenholtz P."/>
            <person name="Polz M.F."/>
            <person name="Zhang T."/>
        </authorList>
    </citation>
    <scope>NUCLEOTIDE SEQUENCE</scope>
    <source>
        <strain evidence="8">HKST-UBA01</strain>
    </source>
</reference>
<dbReference type="SUPFAM" id="SSF56112">
    <property type="entry name" value="Protein kinase-like (PK-like)"/>
    <property type="match status" value="1"/>
</dbReference>
<evidence type="ECO:0000256" key="3">
    <source>
        <dbReference type="ARBA" id="ARBA00022777"/>
    </source>
</evidence>
<keyword evidence="1" id="KW-0808">Transferase</keyword>
<dbReference type="Gene3D" id="2.120.10.30">
    <property type="entry name" value="TolB, C-terminal domain"/>
    <property type="match status" value="2"/>
</dbReference>
<keyword evidence="2 5" id="KW-0547">Nucleotide-binding</keyword>
<accession>A0A956RQV1</accession>
<feature type="domain" description="Protein kinase" evidence="7">
    <location>
        <begin position="69"/>
        <end position="340"/>
    </location>
</feature>
<feature type="binding site" evidence="5">
    <location>
        <position position="98"/>
    </location>
    <ligand>
        <name>ATP</name>
        <dbReference type="ChEBI" id="CHEBI:30616"/>
    </ligand>
</feature>
<dbReference type="InterPro" id="IPR011659">
    <property type="entry name" value="WD40"/>
</dbReference>
<dbReference type="InterPro" id="IPR000719">
    <property type="entry name" value="Prot_kinase_dom"/>
</dbReference>
<dbReference type="InterPro" id="IPR011009">
    <property type="entry name" value="Kinase-like_dom_sf"/>
</dbReference>
<keyword evidence="4 5" id="KW-0067">ATP-binding</keyword>
<dbReference type="CDD" id="cd14014">
    <property type="entry name" value="STKc_PknB_like"/>
    <property type="match status" value="1"/>
</dbReference>
<dbReference type="SUPFAM" id="SSF101908">
    <property type="entry name" value="Putative isomerase YbhE"/>
    <property type="match status" value="1"/>
</dbReference>
<evidence type="ECO:0000256" key="4">
    <source>
        <dbReference type="ARBA" id="ARBA00022840"/>
    </source>
</evidence>
<dbReference type="PROSITE" id="PS00107">
    <property type="entry name" value="PROTEIN_KINASE_ATP"/>
    <property type="match status" value="1"/>
</dbReference>
<proteinExistence type="predicted"/>
<dbReference type="GO" id="GO:0004674">
    <property type="term" value="F:protein serine/threonine kinase activity"/>
    <property type="evidence" value="ECO:0007669"/>
    <property type="project" value="TreeGrafter"/>
</dbReference>
<evidence type="ECO:0000313" key="8">
    <source>
        <dbReference type="EMBL" id="MCA9729340.1"/>
    </source>
</evidence>
<evidence type="ECO:0000256" key="5">
    <source>
        <dbReference type="PROSITE-ProRule" id="PRU10141"/>
    </source>
</evidence>
<dbReference type="SUPFAM" id="SSF82171">
    <property type="entry name" value="DPP6 N-terminal domain-like"/>
    <property type="match status" value="1"/>
</dbReference>
<name>A0A956RQV1_UNCEI</name>
<evidence type="ECO:0000256" key="6">
    <source>
        <dbReference type="SAM" id="Phobius"/>
    </source>
</evidence>
<dbReference type="PROSITE" id="PS50011">
    <property type="entry name" value="PROTEIN_KINASE_DOM"/>
    <property type="match status" value="1"/>
</dbReference>
<evidence type="ECO:0000313" key="9">
    <source>
        <dbReference type="Proteomes" id="UP000697710"/>
    </source>
</evidence>
<keyword evidence="6" id="KW-0812">Transmembrane</keyword>
<dbReference type="Pfam" id="PF00069">
    <property type="entry name" value="Pkinase"/>
    <property type="match status" value="1"/>
</dbReference>
<keyword evidence="6" id="KW-1133">Transmembrane helix</keyword>
<dbReference type="InterPro" id="IPR017441">
    <property type="entry name" value="Protein_kinase_ATP_BS"/>
</dbReference>
<protein>
    <submittedName>
        <fullName evidence="8">Serine/threonine-protein kinase</fullName>
    </submittedName>
</protein>
<dbReference type="PANTHER" id="PTHR43289">
    <property type="entry name" value="MITOGEN-ACTIVATED PROTEIN KINASE KINASE KINASE 20-RELATED"/>
    <property type="match status" value="1"/>
</dbReference>
<dbReference type="Gene3D" id="1.10.510.10">
    <property type="entry name" value="Transferase(Phosphotransferase) domain 1"/>
    <property type="match status" value="1"/>
</dbReference>